<reference evidence="2" key="2">
    <citation type="submission" date="2021-02" db="EMBL/GenBank/DDBJ databases">
        <authorList>
            <person name="Kimball J.A."/>
            <person name="Haas M.W."/>
            <person name="Macchietto M."/>
            <person name="Kono T."/>
            <person name="Duquette J."/>
            <person name="Shao M."/>
        </authorList>
    </citation>
    <scope>NUCLEOTIDE SEQUENCE</scope>
    <source>
        <tissue evidence="2">Fresh leaf tissue</tissue>
    </source>
</reference>
<feature type="compositionally biased region" description="Pro residues" evidence="1">
    <location>
        <begin position="13"/>
        <end position="33"/>
    </location>
</feature>
<protein>
    <submittedName>
        <fullName evidence="2">Uncharacterized protein</fullName>
    </submittedName>
</protein>
<organism evidence="2 3">
    <name type="scientific">Zizania palustris</name>
    <name type="common">Northern wild rice</name>
    <dbReference type="NCBI Taxonomy" id="103762"/>
    <lineage>
        <taxon>Eukaryota</taxon>
        <taxon>Viridiplantae</taxon>
        <taxon>Streptophyta</taxon>
        <taxon>Embryophyta</taxon>
        <taxon>Tracheophyta</taxon>
        <taxon>Spermatophyta</taxon>
        <taxon>Magnoliopsida</taxon>
        <taxon>Liliopsida</taxon>
        <taxon>Poales</taxon>
        <taxon>Poaceae</taxon>
        <taxon>BOP clade</taxon>
        <taxon>Oryzoideae</taxon>
        <taxon>Oryzeae</taxon>
        <taxon>Zizaniinae</taxon>
        <taxon>Zizania</taxon>
    </lineage>
</organism>
<reference evidence="2" key="1">
    <citation type="journal article" date="2021" name="bioRxiv">
        <title>Whole Genome Assembly and Annotation of Northern Wild Rice, Zizania palustris L., Supports a Whole Genome Duplication in the Zizania Genus.</title>
        <authorList>
            <person name="Haas M."/>
            <person name="Kono T."/>
            <person name="Macchietto M."/>
            <person name="Millas R."/>
            <person name="McGilp L."/>
            <person name="Shao M."/>
            <person name="Duquette J."/>
            <person name="Hirsch C.N."/>
            <person name="Kimball J."/>
        </authorList>
    </citation>
    <scope>NUCLEOTIDE SEQUENCE</scope>
    <source>
        <tissue evidence="2">Fresh leaf tissue</tissue>
    </source>
</reference>
<accession>A0A8J5WU54</accession>
<name>A0A8J5WU54_ZIZPA</name>
<gene>
    <name evidence="2" type="ORF">GUJ93_ZPchr0013g35613</name>
</gene>
<evidence type="ECO:0000313" key="2">
    <source>
        <dbReference type="EMBL" id="KAG8097276.1"/>
    </source>
</evidence>
<dbReference type="EMBL" id="JAAALK010000079">
    <property type="protein sequence ID" value="KAG8097276.1"/>
    <property type="molecule type" value="Genomic_DNA"/>
</dbReference>
<comment type="caution">
    <text evidence="2">The sequence shown here is derived from an EMBL/GenBank/DDBJ whole genome shotgun (WGS) entry which is preliminary data.</text>
</comment>
<evidence type="ECO:0000256" key="1">
    <source>
        <dbReference type="SAM" id="MobiDB-lite"/>
    </source>
</evidence>
<sequence>MAAVRPQELTLRRPPPPAPPSSSPVQATPPPPAAFVTQPQLLPYTRVVDGCWKEGVAESCCSTTEEEANASVVVGLSDDSGCGYDDDGCGSCVDGGEGTTVAWRERGEKECSSSSSACSNLPWLSQDDGISSRSSLWPPPNASRAADRDDHRSAAAERHDVDDDPEATAARRLEEDRKFWEACLASGYP</sequence>
<keyword evidence="3" id="KW-1185">Reference proteome</keyword>
<feature type="compositionally biased region" description="Basic and acidic residues" evidence="1">
    <location>
        <begin position="145"/>
        <end position="161"/>
    </location>
</feature>
<feature type="region of interest" description="Disordered" evidence="1">
    <location>
        <begin position="1"/>
        <end position="36"/>
    </location>
</feature>
<dbReference type="AlphaFoldDB" id="A0A8J5WU54"/>
<feature type="region of interest" description="Disordered" evidence="1">
    <location>
        <begin position="129"/>
        <end position="167"/>
    </location>
</feature>
<proteinExistence type="predicted"/>
<dbReference type="OrthoDB" id="693751at2759"/>
<dbReference type="Proteomes" id="UP000729402">
    <property type="component" value="Unassembled WGS sequence"/>
</dbReference>
<evidence type="ECO:0000313" key="3">
    <source>
        <dbReference type="Proteomes" id="UP000729402"/>
    </source>
</evidence>